<keyword evidence="2" id="KW-1185">Reference proteome</keyword>
<accession>A0A8T0FH50</accession>
<dbReference type="AlphaFoldDB" id="A0A8T0FH50"/>
<dbReference type="Proteomes" id="UP000807504">
    <property type="component" value="Unassembled WGS sequence"/>
</dbReference>
<comment type="caution">
    <text evidence="1">The sequence shown here is derived from an EMBL/GenBank/DDBJ whole genome shotgun (WGS) entry which is preliminary data.</text>
</comment>
<organism evidence="1 2">
    <name type="scientific">Argiope bruennichi</name>
    <name type="common">Wasp spider</name>
    <name type="synonym">Aranea bruennichi</name>
    <dbReference type="NCBI Taxonomy" id="94029"/>
    <lineage>
        <taxon>Eukaryota</taxon>
        <taxon>Metazoa</taxon>
        <taxon>Ecdysozoa</taxon>
        <taxon>Arthropoda</taxon>
        <taxon>Chelicerata</taxon>
        <taxon>Arachnida</taxon>
        <taxon>Araneae</taxon>
        <taxon>Araneomorphae</taxon>
        <taxon>Entelegynae</taxon>
        <taxon>Araneoidea</taxon>
        <taxon>Araneidae</taxon>
        <taxon>Argiope</taxon>
    </lineage>
</organism>
<evidence type="ECO:0000313" key="1">
    <source>
        <dbReference type="EMBL" id="KAF8790607.1"/>
    </source>
</evidence>
<sequence length="85" mass="9695">MAPTNNTHCWSPLPHAPPIYALTFRYLRIPRQDIAIKNLSLLHYSAKINQIPVLNVFAEGLNSLRSSVSEVKFMCDEEDNNNQKV</sequence>
<dbReference type="EMBL" id="JABXBU010000011">
    <property type="protein sequence ID" value="KAF8790607.1"/>
    <property type="molecule type" value="Genomic_DNA"/>
</dbReference>
<gene>
    <name evidence="1" type="ORF">HNY73_005603</name>
</gene>
<reference evidence="1" key="1">
    <citation type="journal article" date="2020" name="bioRxiv">
        <title>Chromosome-level reference genome of the European wasp spider Argiope bruennichi: a resource for studies on range expansion and evolutionary adaptation.</title>
        <authorList>
            <person name="Sheffer M.M."/>
            <person name="Hoppe A."/>
            <person name="Krehenwinkel H."/>
            <person name="Uhl G."/>
            <person name="Kuss A.W."/>
            <person name="Jensen L."/>
            <person name="Jensen C."/>
            <person name="Gillespie R.G."/>
            <person name="Hoff K.J."/>
            <person name="Prost S."/>
        </authorList>
    </citation>
    <scope>NUCLEOTIDE SEQUENCE</scope>
</reference>
<reference evidence="1" key="2">
    <citation type="submission" date="2020-06" db="EMBL/GenBank/DDBJ databases">
        <authorList>
            <person name="Sheffer M."/>
        </authorList>
    </citation>
    <scope>NUCLEOTIDE SEQUENCE</scope>
</reference>
<proteinExistence type="predicted"/>
<protein>
    <submittedName>
        <fullName evidence="1">Uncharacterized protein</fullName>
    </submittedName>
</protein>
<evidence type="ECO:0000313" key="2">
    <source>
        <dbReference type="Proteomes" id="UP000807504"/>
    </source>
</evidence>
<name>A0A8T0FH50_ARGBR</name>